<evidence type="ECO:0000259" key="12">
    <source>
        <dbReference type="Pfam" id="PF04101"/>
    </source>
</evidence>
<feature type="binding site" evidence="10">
    <location>
        <begin position="15"/>
        <end position="17"/>
    </location>
    <ligand>
        <name>UDP-N-acetyl-alpha-D-glucosamine</name>
        <dbReference type="ChEBI" id="CHEBI:57705"/>
    </ligand>
</feature>
<dbReference type="Gene3D" id="3.40.50.2000">
    <property type="entry name" value="Glycogen Phosphorylase B"/>
    <property type="match status" value="2"/>
</dbReference>
<comment type="function">
    <text evidence="10">Cell wall formation. Catalyzes the transfer of a GlcNAc subunit on undecaprenyl-pyrophosphoryl-MurNAc-pentapeptide (lipid intermediate I) to form undecaprenyl-pyrophosphoryl-MurNAc-(pentapeptide)GlcNAc (lipid intermediate II).</text>
</comment>
<dbReference type="EMBL" id="BIMW01000013">
    <property type="protein sequence ID" value="GCE92381.1"/>
    <property type="molecule type" value="Genomic_DNA"/>
</dbReference>
<evidence type="ECO:0000256" key="10">
    <source>
        <dbReference type="HAMAP-Rule" id="MF_00033"/>
    </source>
</evidence>
<feature type="domain" description="Glycosyltransferase family 28 N-terminal" evidence="11">
    <location>
        <begin position="9"/>
        <end position="143"/>
    </location>
</feature>
<keyword evidence="5 10" id="KW-0133">Cell shape</keyword>
<comment type="catalytic activity">
    <reaction evidence="10">
        <text>di-trans,octa-cis-undecaprenyl diphospho-N-acetyl-alpha-D-muramoyl-L-alanyl-D-glutamyl-meso-2,6-diaminopimeloyl-D-alanyl-D-alanine + UDP-N-acetyl-alpha-D-glucosamine = di-trans,octa-cis-undecaprenyl diphospho-[N-acetyl-alpha-D-glucosaminyl-(1-&gt;4)]-N-acetyl-alpha-D-muramoyl-L-alanyl-D-glutamyl-meso-2,6-diaminopimeloyl-D-alanyl-D-alanine + UDP + H(+)</text>
        <dbReference type="Rhea" id="RHEA:31227"/>
        <dbReference type="ChEBI" id="CHEBI:15378"/>
        <dbReference type="ChEBI" id="CHEBI:57705"/>
        <dbReference type="ChEBI" id="CHEBI:58223"/>
        <dbReference type="ChEBI" id="CHEBI:61387"/>
        <dbReference type="ChEBI" id="CHEBI:61388"/>
        <dbReference type="EC" id="2.4.1.227"/>
    </reaction>
</comment>
<sequence length="354" mass="37489">MTETPTRLLVAASGTGGHLFPAIATADSLSDYHIEWLGVPDRLETQLVPQKYPIHSIAVGGFQGKPGLGTLMTGTRLATAILKARHLLKQGNFQGVFTTGGYIAAPAILAARSLGLPVILHESNALPGKVTRWLAPRCTQVAIGFAEAARYLPKAKTTVVGTPVRAAFTNESEPLEFPIPDHAPLVVVLGGSQGAVAVNRLVRAAAPAWLDAGVWIVHLTGNLDPDADSLQHPHYIAMPFYDHMGALLKRATFAVSRAGAGTLTELAITKTPAILIPYPYAAEDHQTFNAKVFAKQGAAVLIQQQDLTPEELQGKVLYLLGDSTELNRMAEAAGSLAVVDSANRLADVVRAVVV</sequence>
<evidence type="ECO:0000256" key="2">
    <source>
        <dbReference type="ARBA" id="ARBA00022618"/>
    </source>
</evidence>
<evidence type="ECO:0000313" key="13">
    <source>
        <dbReference type="EMBL" id="GCE92381.1"/>
    </source>
</evidence>
<evidence type="ECO:0000256" key="3">
    <source>
        <dbReference type="ARBA" id="ARBA00022676"/>
    </source>
</evidence>
<evidence type="ECO:0000256" key="4">
    <source>
        <dbReference type="ARBA" id="ARBA00022679"/>
    </source>
</evidence>
<evidence type="ECO:0000313" key="14">
    <source>
        <dbReference type="Proteomes" id="UP000326169"/>
    </source>
</evidence>
<evidence type="ECO:0000256" key="6">
    <source>
        <dbReference type="ARBA" id="ARBA00022984"/>
    </source>
</evidence>
<comment type="caution">
    <text evidence="13">The sequence shown here is derived from an EMBL/GenBank/DDBJ whole genome shotgun (WGS) entry which is preliminary data.</text>
</comment>
<dbReference type="Pfam" id="PF03033">
    <property type="entry name" value="Glyco_transf_28"/>
    <property type="match status" value="1"/>
</dbReference>
<evidence type="ECO:0000259" key="11">
    <source>
        <dbReference type="Pfam" id="PF03033"/>
    </source>
</evidence>
<comment type="caution">
    <text evidence="10">Lacks conserved residue(s) required for the propagation of feature annotation.</text>
</comment>
<evidence type="ECO:0000256" key="7">
    <source>
        <dbReference type="ARBA" id="ARBA00023136"/>
    </source>
</evidence>
<dbReference type="GeneID" id="301681390"/>
<keyword evidence="3 10" id="KW-0328">Glycosyltransferase</keyword>
<dbReference type="RefSeq" id="WP_006617642.1">
    <property type="nucleotide sequence ID" value="NZ_BIMW01000013.1"/>
</dbReference>
<keyword evidence="14" id="KW-1185">Reference proteome</keyword>
<dbReference type="PANTHER" id="PTHR21015:SF22">
    <property type="entry name" value="GLYCOSYLTRANSFERASE"/>
    <property type="match status" value="1"/>
</dbReference>
<keyword evidence="4 10" id="KW-0808">Transferase</keyword>
<proteinExistence type="inferred from homology"/>
<name>A0A5M3T3B8_LIMPL</name>
<keyword evidence="6 10" id="KW-0573">Peptidoglycan synthesis</keyword>
<dbReference type="InterPro" id="IPR006009">
    <property type="entry name" value="GlcNAc_MurG"/>
</dbReference>
<evidence type="ECO:0000256" key="1">
    <source>
        <dbReference type="ARBA" id="ARBA00022475"/>
    </source>
</evidence>
<gene>
    <name evidence="10 13" type="primary">murG</name>
    <name evidence="13" type="ORF">NIES46_04210</name>
</gene>
<dbReference type="Pfam" id="PF04101">
    <property type="entry name" value="Glyco_tran_28_C"/>
    <property type="match status" value="1"/>
</dbReference>
<feature type="domain" description="Glycosyl transferase family 28 C-terminal" evidence="12">
    <location>
        <begin position="186"/>
        <end position="344"/>
    </location>
</feature>
<comment type="pathway">
    <text evidence="10">Cell wall biogenesis; peptidoglycan biosynthesis.</text>
</comment>
<dbReference type="CDD" id="cd03785">
    <property type="entry name" value="GT28_MurG"/>
    <property type="match status" value="1"/>
</dbReference>
<dbReference type="PANTHER" id="PTHR21015">
    <property type="entry name" value="UDP-N-ACETYLGLUCOSAMINE--N-ACETYLMURAMYL-(PENTAPEPTIDE) PYROPHOSPHORYL-UNDECAPRENOL N-ACETYLGLUCOSAMINE TRANSFERASE 1"/>
    <property type="match status" value="1"/>
</dbReference>
<keyword evidence="2 10" id="KW-0132">Cell division</keyword>
<reference evidence="13 14" key="1">
    <citation type="journal article" date="2019" name="J Genomics">
        <title>The Draft Genome of a Hydrogen-producing Cyanobacterium, Arthrospira platensis NIES-46.</title>
        <authorList>
            <person name="Suzuki S."/>
            <person name="Yamaguchi H."/>
            <person name="Kawachi M."/>
        </authorList>
    </citation>
    <scope>NUCLEOTIDE SEQUENCE [LARGE SCALE GENOMIC DNA]</scope>
    <source>
        <strain evidence="13 14">NIES-46</strain>
    </source>
</reference>
<dbReference type="NCBIfam" id="TIGR01133">
    <property type="entry name" value="murG"/>
    <property type="match status" value="1"/>
</dbReference>
<comment type="subcellular location">
    <subcellularLocation>
        <location evidence="10">Cell membrane</location>
        <topology evidence="10">Peripheral membrane protein</topology>
        <orientation evidence="10">Cytoplasmic side</orientation>
    </subcellularLocation>
</comment>
<feature type="binding site" evidence="10">
    <location>
        <position position="124"/>
    </location>
    <ligand>
        <name>UDP-N-acetyl-alpha-D-glucosamine</name>
        <dbReference type="ChEBI" id="CHEBI:57705"/>
    </ligand>
</feature>
<dbReference type="SUPFAM" id="SSF53756">
    <property type="entry name" value="UDP-Glycosyltransferase/glycogen phosphorylase"/>
    <property type="match status" value="1"/>
</dbReference>
<keyword evidence="9 10" id="KW-0961">Cell wall biogenesis/degradation</keyword>
<keyword evidence="7 10" id="KW-0472">Membrane</keyword>
<organism evidence="13 14">
    <name type="scientific">Limnospira platensis NIES-46</name>
    <dbReference type="NCBI Taxonomy" id="1236695"/>
    <lineage>
        <taxon>Bacteria</taxon>
        <taxon>Bacillati</taxon>
        <taxon>Cyanobacteriota</taxon>
        <taxon>Cyanophyceae</taxon>
        <taxon>Oscillatoriophycideae</taxon>
        <taxon>Oscillatoriales</taxon>
        <taxon>Sirenicapillariaceae</taxon>
        <taxon>Limnospira</taxon>
    </lineage>
</organism>
<evidence type="ECO:0000256" key="5">
    <source>
        <dbReference type="ARBA" id="ARBA00022960"/>
    </source>
</evidence>
<dbReference type="InterPro" id="IPR004276">
    <property type="entry name" value="GlycoTrans_28_N"/>
</dbReference>
<feature type="binding site" evidence="10">
    <location>
        <position position="192"/>
    </location>
    <ligand>
        <name>UDP-N-acetyl-alpha-D-glucosamine</name>
        <dbReference type="ChEBI" id="CHEBI:57705"/>
    </ligand>
</feature>
<protein>
    <recommendedName>
        <fullName evidence="10">UDP-N-acetylglucosamine--N-acetylmuramyl-(pentapeptide) pyrophosphoryl-undecaprenol N-acetylglucosamine transferase</fullName>
        <ecNumber evidence="10">2.4.1.227</ecNumber>
    </recommendedName>
    <alternativeName>
        <fullName evidence="10">Undecaprenyl-PP-MurNAc-pentapeptide-UDPGlcNAc GlcNAc transferase</fullName>
    </alternativeName>
</protein>
<comment type="similarity">
    <text evidence="10">Belongs to the glycosyltransferase 28 family. MurG subfamily.</text>
</comment>
<accession>A0A5M3T3B8</accession>
<feature type="binding site" evidence="10">
    <location>
        <position position="286"/>
    </location>
    <ligand>
        <name>UDP-N-acetyl-alpha-D-glucosamine</name>
        <dbReference type="ChEBI" id="CHEBI:57705"/>
    </ligand>
</feature>
<dbReference type="InterPro" id="IPR007235">
    <property type="entry name" value="Glyco_trans_28_C"/>
</dbReference>
<dbReference type="GO" id="GO:0016740">
    <property type="term" value="F:transferase activity"/>
    <property type="evidence" value="ECO:0007669"/>
    <property type="project" value="UniProtKB-KW"/>
</dbReference>
<dbReference type="Proteomes" id="UP000326169">
    <property type="component" value="Unassembled WGS sequence"/>
</dbReference>
<keyword evidence="8 10" id="KW-0131">Cell cycle</keyword>
<dbReference type="HAMAP" id="MF_00033">
    <property type="entry name" value="MurG"/>
    <property type="match status" value="1"/>
</dbReference>
<keyword evidence="1 10" id="KW-1003">Cell membrane</keyword>
<feature type="binding site" evidence="10">
    <location>
        <position position="165"/>
    </location>
    <ligand>
        <name>UDP-N-acetyl-alpha-D-glucosamine</name>
        <dbReference type="ChEBI" id="CHEBI:57705"/>
    </ligand>
</feature>
<dbReference type="EC" id="2.4.1.227" evidence="10"/>
<evidence type="ECO:0000256" key="9">
    <source>
        <dbReference type="ARBA" id="ARBA00023316"/>
    </source>
</evidence>
<evidence type="ECO:0000256" key="8">
    <source>
        <dbReference type="ARBA" id="ARBA00023306"/>
    </source>
</evidence>